<evidence type="ECO:0000313" key="1">
    <source>
        <dbReference type="EMBL" id="KQH78791.1"/>
    </source>
</evidence>
<dbReference type="EMBL" id="LKTM01000167">
    <property type="protein sequence ID" value="KQH78791.1"/>
    <property type="molecule type" value="Genomic_DNA"/>
</dbReference>
<protein>
    <submittedName>
        <fullName evidence="1">Uncharacterized protein</fullName>
    </submittedName>
</protein>
<accession>A0A0Q2MFZ9</accession>
<comment type="caution">
    <text evidence="1">The sequence shown here is derived from an EMBL/GenBank/DDBJ whole genome shotgun (WGS) entry which is preliminary data.</text>
</comment>
<sequence length="70" mass="6325">MAGTWLAGTWIGIGSGSSGTCNHWVVIFTGGGSDVAGVSAALGASAALGGSVGDGGSEVSGVVVAAGGCV</sequence>
<feature type="non-terminal residue" evidence="1">
    <location>
        <position position="70"/>
    </location>
</feature>
<name>A0A0Q2MFZ9_MYCGO</name>
<proteinExistence type="predicted"/>
<reference evidence="1 2" key="1">
    <citation type="submission" date="2015-10" db="EMBL/GenBank/DDBJ databases">
        <title>Mycobacterium gordonae draft genome assembly.</title>
        <authorList>
            <person name="Ustinova V."/>
            <person name="Smirnova T."/>
            <person name="Blagodatskikh K."/>
            <person name="Varlamov D."/>
            <person name="Larionova E."/>
            <person name="Chernousova L."/>
        </authorList>
    </citation>
    <scope>NUCLEOTIDE SEQUENCE [LARGE SCALE GENOMIC DNA]</scope>
    <source>
        <strain evidence="1 2">CTRI 14-8773</strain>
    </source>
</reference>
<organism evidence="1 2">
    <name type="scientific">Mycobacterium gordonae</name>
    <dbReference type="NCBI Taxonomy" id="1778"/>
    <lineage>
        <taxon>Bacteria</taxon>
        <taxon>Bacillati</taxon>
        <taxon>Actinomycetota</taxon>
        <taxon>Actinomycetes</taxon>
        <taxon>Mycobacteriales</taxon>
        <taxon>Mycobacteriaceae</taxon>
        <taxon>Mycobacterium</taxon>
    </lineage>
</organism>
<dbReference type="AlphaFoldDB" id="A0A0Q2MFZ9"/>
<gene>
    <name evidence="1" type="ORF">AO501_29225</name>
</gene>
<dbReference type="Proteomes" id="UP000051677">
    <property type="component" value="Unassembled WGS sequence"/>
</dbReference>
<evidence type="ECO:0000313" key="2">
    <source>
        <dbReference type="Proteomes" id="UP000051677"/>
    </source>
</evidence>